<evidence type="ECO:0000256" key="3">
    <source>
        <dbReference type="ARBA" id="ARBA00022692"/>
    </source>
</evidence>
<dbReference type="Pfam" id="PF04286">
    <property type="entry name" value="DUF445"/>
    <property type="match status" value="2"/>
</dbReference>
<organism evidence="7 8">
    <name type="scientific">Urinicoccus massiliensis</name>
    <dbReference type="NCBI Taxonomy" id="1723382"/>
    <lineage>
        <taxon>Bacteria</taxon>
        <taxon>Bacillati</taxon>
        <taxon>Bacillota</taxon>
        <taxon>Tissierellia</taxon>
        <taxon>Tissierellales</taxon>
        <taxon>Peptoniphilaceae</taxon>
        <taxon>Urinicoccus</taxon>
    </lineage>
</organism>
<evidence type="ECO:0000256" key="2">
    <source>
        <dbReference type="ARBA" id="ARBA00008053"/>
    </source>
</evidence>
<comment type="caution">
    <text evidence="7">The sequence shown here is derived from an EMBL/GenBank/DDBJ whole genome shotgun (WGS) entry which is preliminary data.</text>
</comment>
<dbReference type="Proteomes" id="UP000377798">
    <property type="component" value="Unassembled WGS sequence"/>
</dbReference>
<dbReference type="AlphaFoldDB" id="A0A8H2QS73"/>
<gene>
    <name evidence="7" type="ORF">NCTC13150_00063</name>
</gene>
<evidence type="ECO:0000256" key="1">
    <source>
        <dbReference type="ARBA" id="ARBA00004308"/>
    </source>
</evidence>
<keyword evidence="3 6" id="KW-0812">Transmembrane</keyword>
<keyword evidence="8" id="KW-1185">Reference proteome</keyword>
<dbReference type="EMBL" id="CAACYI010000001">
    <property type="protein sequence ID" value="VFB15565.1"/>
    <property type="molecule type" value="Genomic_DNA"/>
</dbReference>
<dbReference type="PANTHER" id="PTHR35791">
    <property type="entry name" value="UPF0754 MEMBRANE PROTEIN YHEB"/>
    <property type="match status" value="1"/>
</dbReference>
<keyword evidence="5 6" id="KW-0472">Membrane</keyword>
<accession>A0A8H2QS73</accession>
<evidence type="ECO:0000256" key="6">
    <source>
        <dbReference type="SAM" id="Phobius"/>
    </source>
</evidence>
<keyword evidence="4 6" id="KW-1133">Transmembrane helix</keyword>
<dbReference type="InterPro" id="IPR007383">
    <property type="entry name" value="DUF445"/>
</dbReference>
<comment type="similarity">
    <text evidence="2">Belongs to the UPF0754 family.</text>
</comment>
<evidence type="ECO:0000256" key="4">
    <source>
        <dbReference type="ARBA" id="ARBA00022989"/>
    </source>
</evidence>
<evidence type="ECO:0000313" key="7">
    <source>
        <dbReference type="EMBL" id="VFB15565.1"/>
    </source>
</evidence>
<sequence length="198" mass="22528">MKYLQVLLVVVISALIGYTTNVLAIKSLFRPIRPVKLGPFRFQGLIPKRRFEVARSIGSMVASELLSQDDLISQIIDDQDEERFRKLLLEKIQKIVLEKIAFLPLGFQDKILDTIEEKMDKESPKLFNEVKTLAEDHIRNKVDVGALIEEKINALDLERLEELILKISGKELRAIEWVGLLMGAGIGLIQGLLTVYLF</sequence>
<proteinExistence type="inferred from homology"/>
<name>A0A8H2QS73_9FIRM</name>
<reference evidence="7 8" key="1">
    <citation type="submission" date="2019-02" db="EMBL/GenBank/DDBJ databases">
        <authorList>
            <consortium name="Pathogen Informatics"/>
        </authorList>
    </citation>
    <scope>NUCLEOTIDE SEQUENCE [LARGE SCALE GENOMIC DNA]</scope>
    <source>
        <strain evidence="7 8">3012STDY7089603</strain>
    </source>
</reference>
<feature type="transmembrane region" description="Helical" evidence="6">
    <location>
        <begin position="177"/>
        <end position="197"/>
    </location>
</feature>
<dbReference type="GO" id="GO:0012505">
    <property type="term" value="C:endomembrane system"/>
    <property type="evidence" value="ECO:0007669"/>
    <property type="project" value="UniProtKB-SubCell"/>
</dbReference>
<protein>
    <submittedName>
        <fullName evidence="7">Protein of uncharacterized function (DUF445)</fullName>
    </submittedName>
</protein>
<dbReference type="RefSeq" id="WP_131747906.1">
    <property type="nucleotide sequence ID" value="NZ_CAACYI010000001.1"/>
</dbReference>
<evidence type="ECO:0000313" key="8">
    <source>
        <dbReference type="Proteomes" id="UP000377798"/>
    </source>
</evidence>
<comment type="subcellular location">
    <subcellularLocation>
        <location evidence="1">Endomembrane system</location>
    </subcellularLocation>
</comment>
<dbReference type="PANTHER" id="PTHR35791:SF1">
    <property type="entry name" value="UPF0754 MEMBRANE PROTEIN YHEB"/>
    <property type="match status" value="1"/>
</dbReference>
<evidence type="ECO:0000256" key="5">
    <source>
        <dbReference type="ARBA" id="ARBA00023136"/>
    </source>
</evidence>